<dbReference type="EMBL" id="VSRR010001580">
    <property type="protein sequence ID" value="MPC26276.1"/>
    <property type="molecule type" value="Genomic_DNA"/>
</dbReference>
<dbReference type="GO" id="GO:0015842">
    <property type="term" value="P:aminergic neurotransmitter loading into synaptic vesicle"/>
    <property type="evidence" value="ECO:0007669"/>
    <property type="project" value="TreeGrafter"/>
</dbReference>
<dbReference type="InterPro" id="IPR011701">
    <property type="entry name" value="MFS"/>
</dbReference>
<dbReference type="Pfam" id="PF07690">
    <property type="entry name" value="MFS_1"/>
    <property type="match status" value="1"/>
</dbReference>
<keyword evidence="5 7" id="KW-0472">Membrane</keyword>
<dbReference type="Proteomes" id="UP000324222">
    <property type="component" value="Unassembled WGS sequence"/>
</dbReference>
<organism evidence="9 10">
    <name type="scientific">Portunus trituberculatus</name>
    <name type="common">Swimming crab</name>
    <name type="synonym">Neptunus trituberculatus</name>
    <dbReference type="NCBI Taxonomy" id="210409"/>
    <lineage>
        <taxon>Eukaryota</taxon>
        <taxon>Metazoa</taxon>
        <taxon>Ecdysozoa</taxon>
        <taxon>Arthropoda</taxon>
        <taxon>Crustacea</taxon>
        <taxon>Multicrustacea</taxon>
        <taxon>Malacostraca</taxon>
        <taxon>Eumalacostraca</taxon>
        <taxon>Eucarida</taxon>
        <taxon>Decapoda</taxon>
        <taxon>Pleocyemata</taxon>
        <taxon>Brachyura</taxon>
        <taxon>Eubrachyura</taxon>
        <taxon>Portunoidea</taxon>
        <taxon>Portunidae</taxon>
        <taxon>Portuninae</taxon>
        <taxon>Portunus</taxon>
    </lineage>
</organism>
<dbReference type="InterPro" id="IPR036259">
    <property type="entry name" value="MFS_trans_sf"/>
</dbReference>
<gene>
    <name evidence="9" type="primary">SLC18A2</name>
    <name evidence="9" type="ORF">E2C01_019412</name>
</gene>
<accession>A0A5B7DZA4</accession>
<feature type="transmembrane region" description="Helical" evidence="7">
    <location>
        <begin position="23"/>
        <end position="47"/>
    </location>
</feature>
<dbReference type="PANTHER" id="PTHR23506">
    <property type="entry name" value="GH10249P"/>
    <property type="match status" value="1"/>
</dbReference>
<keyword evidence="4 7" id="KW-1133">Transmembrane helix</keyword>
<evidence type="ECO:0000256" key="1">
    <source>
        <dbReference type="ARBA" id="ARBA00004141"/>
    </source>
</evidence>
<evidence type="ECO:0000256" key="2">
    <source>
        <dbReference type="ARBA" id="ARBA00022448"/>
    </source>
</evidence>
<dbReference type="GO" id="GO:0043195">
    <property type="term" value="C:terminal bouton"/>
    <property type="evidence" value="ECO:0007669"/>
    <property type="project" value="TreeGrafter"/>
</dbReference>
<evidence type="ECO:0000256" key="7">
    <source>
        <dbReference type="SAM" id="Phobius"/>
    </source>
</evidence>
<dbReference type="PANTHER" id="PTHR23506:SF4">
    <property type="entry name" value="PORTABELLA"/>
    <property type="match status" value="1"/>
</dbReference>
<dbReference type="GO" id="GO:0030672">
    <property type="term" value="C:synaptic vesicle membrane"/>
    <property type="evidence" value="ECO:0007669"/>
    <property type="project" value="TreeGrafter"/>
</dbReference>
<keyword evidence="3 7" id="KW-0812">Transmembrane</keyword>
<feature type="transmembrane region" description="Helical" evidence="7">
    <location>
        <begin position="418"/>
        <end position="438"/>
    </location>
</feature>
<evidence type="ECO:0000256" key="5">
    <source>
        <dbReference type="ARBA" id="ARBA00023136"/>
    </source>
</evidence>
<feature type="domain" description="Major facilitator superfamily (MFS) profile" evidence="8">
    <location>
        <begin position="222"/>
        <end position="521"/>
    </location>
</feature>
<keyword evidence="10" id="KW-1185">Reference proteome</keyword>
<sequence length="521" mass="57053">MLGASRGVAAVRGGVAKLRQSRAAVVVLVYAALVLDNMLLTVVVPIIPEYLYQLEHRHVPVSLNTSTITTPSSFVTALSSPDASTSFLERDGNLTRQSLKGRKLTPAHKTQVRKLVASIHPLSPRLSSRVESKGDQRKPLHEVNDNEKRATVDTSDLKILQSPRWYQRLRSMRAFQKTDGAFVGAERRMLNEYFQEMQSEHKTKSRHVASEYNKSPFAKSEQIINGSSSEFLTAKKRVLLSSQRHRTYEAPSTSEEVKQSKKTKDSKPIKPTTASVSGAAVTERGMYKDISDENWKVGMLLSSKALVQLMVNPMVGSLTTHIGYSLPLVFGTHNLLLSAVLFASAQDFILMFLARSLQGVASACIAVSGMGIIAELYTDDGERGRVQGLVMGGIALGVLTGYPLGSLLYDFMDSKTPPFLVVAVLTVVLGIVQVVVLNPRKVPERMVTATPLNQLVRDPYIVVTAGAVMVATSTLAVLEPCLPIWLIDNLHLQIVWDTSWAPAVLRDLPTLLVDGGLPCWL</sequence>
<reference evidence="9 10" key="1">
    <citation type="submission" date="2019-05" db="EMBL/GenBank/DDBJ databases">
        <title>Another draft genome of Portunus trituberculatus and its Hox gene families provides insights of decapod evolution.</title>
        <authorList>
            <person name="Jeong J.-H."/>
            <person name="Song I."/>
            <person name="Kim S."/>
            <person name="Choi T."/>
            <person name="Kim D."/>
            <person name="Ryu S."/>
            <person name="Kim W."/>
        </authorList>
    </citation>
    <scope>NUCLEOTIDE SEQUENCE [LARGE SCALE GENOMIC DNA]</scope>
    <source>
        <tissue evidence="9">Muscle</tissue>
    </source>
</reference>
<evidence type="ECO:0000259" key="8">
    <source>
        <dbReference type="PROSITE" id="PS50850"/>
    </source>
</evidence>
<feature type="compositionally biased region" description="Basic and acidic residues" evidence="6">
    <location>
        <begin position="255"/>
        <end position="268"/>
    </location>
</feature>
<evidence type="ECO:0000256" key="6">
    <source>
        <dbReference type="SAM" id="MobiDB-lite"/>
    </source>
</evidence>
<dbReference type="PROSITE" id="PS50850">
    <property type="entry name" value="MFS"/>
    <property type="match status" value="1"/>
</dbReference>
<evidence type="ECO:0000256" key="4">
    <source>
        <dbReference type="ARBA" id="ARBA00022989"/>
    </source>
</evidence>
<evidence type="ECO:0000313" key="10">
    <source>
        <dbReference type="Proteomes" id="UP000324222"/>
    </source>
</evidence>
<dbReference type="AlphaFoldDB" id="A0A5B7DZA4"/>
<protein>
    <submittedName>
        <fullName evidence="9">Synaptic vesicular amine transporter</fullName>
    </submittedName>
</protein>
<dbReference type="OrthoDB" id="5086884at2759"/>
<dbReference type="Gene3D" id="1.20.1250.20">
    <property type="entry name" value="MFS general substrate transporter like domains"/>
    <property type="match status" value="1"/>
</dbReference>
<proteinExistence type="predicted"/>
<evidence type="ECO:0000256" key="3">
    <source>
        <dbReference type="ARBA" id="ARBA00022692"/>
    </source>
</evidence>
<feature type="transmembrane region" description="Helical" evidence="7">
    <location>
        <begin position="360"/>
        <end position="377"/>
    </location>
</feature>
<comment type="subcellular location">
    <subcellularLocation>
        <location evidence="1">Membrane</location>
        <topology evidence="1">Multi-pass membrane protein</topology>
    </subcellularLocation>
</comment>
<dbReference type="GO" id="GO:0005335">
    <property type="term" value="F:serotonin:sodium:chloride symporter activity"/>
    <property type="evidence" value="ECO:0007669"/>
    <property type="project" value="TreeGrafter"/>
</dbReference>
<keyword evidence="2" id="KW-0813">Transport</keyword>
<name>A0A5B7DZA4_PORTR</name>
<comment type="caution">
    <text evidence="9">The sequence shown here is derived from an EMBL/GenBank/DDBJ whole genome shotgun (WGS) entry which is preliminary data.</text>
</comment>
<evidence type="ECO:0000313" key="9">
    <source>
        <dbReference type="EMBL" id="MPC26276.1"/>
    </source>
</evidence>
<dbReference type="SUPFAM" id="SSF103473">
    <property type="entry name" value="MFS general substrate transporter"/>
    <property type="match status" value="1"/>
</dbReference>
<feature type="transmembrane region" description="Helical" evidence="7">
    <location>
        <begin position="389"/>
        <end position="412"/>
    </location>
</feature>
<feature type="region of interest" description="Disordered" evidence="6">
    <location>
        <begin position="243"/>
        <end position="275"/>
    </location>
</feature>
<dbReference type="InterPro" id="IPR020846">
    <property type="entry name" value="MFS_dom"/>
</dbReference>
<dbReference type="InterPro" id="IPR050930">
    <property type="entry name" value="MFS_Vesicular_Transporter"/>
</dbReference>